<proteinExistence type="predicted"/>
<accession>A0A7S1AM50</accession>
<name>A0A7S1AM50_NOCSC</name>
<gene>
    <name evidence="1" type="ORF">NSCI0253_LOCUS33249</name>
</gene>
<protein>
    <submittedName>
        <fullName evidence="1">Uncharacterized protein</fullName>
    </submittedName>
</protein>
<sequence length="110" mass="11747">MRTGFAISLLSNAEHVRGMDSPDGPPMAPAIFSDALASAGGELWVQAAARMRKAFDVAIVDPSDWSPLLPLPRLARSFVVSLPDHSCSTLLDSFAPGRLSPMQPSVCLQR</sequence>
<dbReference type="EMBL" id="HBFQ01046748">
    <property type="protein sequence ID" value="CAD8858895.1"/>
    <property type="molecule type" value="Transcribed_RNA"/>
</dbReference>
<organism evidence="1">
    <name type="scientific">Noctiluca scintillans</name>
    <name type="common">Sea sparkle</name>
    <name type="synonym">Red tide dinoflagellate</name>
    <dbReference type="NCBI Taxonomy" id="2966"/>
    <lineage>
        <taxon>Eukaryota</taxon>
        <taxon>Sar</taxon>
        <taxon>Alveolata</taxon>
        <taxon>Dinophyceae</taxon>
        <taxon>Noctilucales</taxon>
        <taxon>Noctilucaceae</taxon>
        <taxon>Noctiluca</taxon>
    </lineage>
</organism>
<dbReference type="AlphaFoldDB" id="A0A7S1AM50"/>
<reference evidence="1" key="1">
    <citation type="submission" date="2021-01" db="EMBL/GenBank/DDBJ databases">
        <authorList>
            <person name="Corre E."/>
            <person name="Pelletier E."/>
            <person name="Niang G."/>
            <person name="Scheremetjew M."/>
            <person name="Finn R."/>
            <person name="Kale V."/>
            <person name="Holt S."/>
            <person name="Cochrane G."/>
            <person name="Meng A."/>
            <person name="Brown T."/>
            <person name="Cohen L."/>
        </authorList>
    </citation>
    <scope>NUCLEOTIDE SEQUENCE</scope>
</reference>
<evidence type="ECO:0000313" key="1">
    <source>
        <dbReference type="EMBL" id="CAD8858895.1"/>
    </source>
</evidence>